<feature type="transmembrane region" description="Helical" evidence="12">
    <location>
        <begin position="364"/>
        <end position="385"/>
    </location>
</feature>
<evidence type="ECO:0000256" key="3">
    <source>
        <dbReference type="ARBA" id="ARBA00022448"/>
    </source>
</evidence>
<keyword evidence="8 12" id="KW-1133">Transmembrane helix</keyword>
<evidence type="ECO:0000256" key="10">
    <source>
        <dbReference type="ARBA" id="ARBA00058957"/>
    </source>
</evidence>
<feature type="domain" description="Major facilitator superfamily (MFS) profile" evidence="13">
    <location>
        <begin position="12"/>
        <end position="419"/>
    </location>
</feature>
<keyword evidence="5" id="KW-0997">Cell inner membrane</keyword>
<dbReference type="InterPro" id="IPR036259">
    <property type="entry name" value="MFS_trans_sf"/>
</dbReference>
<evidence type="ECO:0000256" key="5">
    <source>
        <dbReference type="ARBA" id="ARBA00022519"/>
    </source>
</evidence>
<evidence type="ECO:0000256" key="6">
    <source>
        <dbReference type="ARBA" id="ARBA00022692"/>
    </source>
</evidence>
<dbReference type="GO" id="GO:0015293">
    <property type="term" value="F:symporter activity"/>
    <property type="evidence" value="ECO:0007669"/>
    <property type="project" value="UniProtKB-KW"/>
</dbReference>
<sequence length="427" mass="46377">MNQADQRHRLRNILGGSAGNLVEWYDWYTYSAFTLYFAPIFFPAGDRTAQLLNTAAVFAVGFVMRPIGAWVMGIYADRHGRKAGLTLSVTLMCTGSLMIALTPGYAAIGVAAPALLVIARMLQGLSVGGEYGASATYLSEMAGRERRGFFSSFQYVTLIAGQLVALAVLLVLQATLSEEALRAWGWRVPFFVGAGLAVLVFYLRRRLAETKSFTNARTSEGPRSSGLALFREHPREALLVMALTAGGTLAFYAYTTYMQKFLVNTSGFSAPVATQITAAALFVFMLLQPVFGALSDRVGRKPLMIGFGVAGVLLTYPIFRLLEGVHSPLAAFALILAALVIVSGYTSINAVVKAELFPAHIRALGVALPYAIANTLFGGTAEYVALWLKQHEAEQAFYWYVTAMIGVSLVVYVRMRDTRHASLIVED</sequence>
<keyword evidence="3" id="KW-0813">Transport</keyword>
<dbReference type="GO" id="GO:0005886">
    <property type="term" value="C:plasma membrane"/>
    <property type="evidence" value="ECO:0007669"/>
    <property type="project" value="UniProtKB-SubCell"/>
</dbReference>
<reference evidence="14 15" key="1">
    <citation type="submission" date="2020-08" db="EMBL/GenBank/DDBJ databases">
        <title>Functional genomics of gut bacteria from endangered species of beetles.</title>
        <authorList>
            <person name="Carlos-Shanley C."/>
        </authorList>
    </citation>
    <scope>NUCLEOTIDE SEQUENCE [LARGE SCALE GENOMIC DNA]</scope>
    <source>
        <strain evidence="14 15">S00245</strain>
    </source>
</reference>
<protein>
    <recommendedName>
        <fullName evidence="11">Alpha-ketoglutarate permease</fullName>
    </recommendedName>
</protein>
<feature type="transmembrane region" description="Helical" evidence="12">
    <location>
        <begin position="397"/>
        <end position="415"/>
    </location>
</feature>
<accession>A0A7W7KBG3</accession>
<keyword evidence="4" id="KW-1003">Cell membrane</keyword>
<evidence type="ECO:0000256" key="12">
    <source>
        <dbReference type="SAM" id="Phobius"/>
    </source>
</evidence>
<keyword evidence="7" id="KW-0769">Symport</keyword>
<evidence type="ECO:0000256" key="7">
    <source>
        <dbReference type="ARBA" id="ARBA00022847"/>
    </source>
</evidence>
<proteinExistence type="inferred from homology"/>
<feature type="transmembrane region" description="Helical" evidence="12">
    <location>
        <begin position="328"/>
        <end position="352"/>
    </location>
</feature>
<comment type="similarity">
    <text evidence="2">Belongs to the major facilitator superfamily. Metabolite:H+ Symporter (MHS) family (TC 2.A.1.6) family.</text>
</comment>
<evidence type="ECO:0000256" key="2">
    <source>
        <dbReference type="ARBA" id="ARBA00008240"/>
    </source>
</evidence>
<comment type="function">
    <text evidence="10">Uptake of alpha-ketoglutarate across the boundary membrane with the concomitant import of a cation (symport system).</text>
</comment>
<dbReference type="Pfam" id="PF00083">
    <property type="entry name" value="Sugar_tr"/>
    <property type="match status" value="1"/>
</dbReference>
<evidence type="ECO:0000259" key="13">
    <source>
        <dbReference type="PROSITE" id="PS50850"/>
    </source>
</evidence>
<organism evidence="14 15">
    <name type="scientific">Novosphingobium chloroacetimidivorans</name>
    <dbReference type="NCBI Taxonomy" id="1428314"/>
    <lineage>
        <taxon>Bacteria</taxon>
        <taxon>Pseudomonadati</taxon>
        <taxon>Pseudomonadota</taxon>
        <taxon>Alphaproteobacteria</taxon>
        <taxon>Sphingomonadales</taxon>
        <taxon>Sphingomonadaceae</taxon>
        <taxon>Novosphingobium</taxon>
    </lineage>
</organism>
<evidence type="ECO:0000256" key="11">
    <source>
        <dbReference type="ARBA" id="ARBA00069296"/>
    </source>
</evidence>
<feature type="transmembrane region" description="Helical" evidence="12">
    <location>
        <begin position="267"/>
        <end position="291"/>
    </location>
</feature>
<dbReference type="PROSITE" id="PS00217">
    <property type="entry name" value="SUGAR_TRANSPORT_2"/>
    <property type="match status" value="1"/>
</dbReference>
<dbReference type="Gene3D" id="1.20.1250.20">
    <property type="entry name" value="MFS general substrate transporter like domains"/>
    <property type="match status" value="1"/>
</dbReference>
<comment type="caution">
    <text evidence="14">The sequence shown here is derived from an EMBL/GenBank/DDBJ whole genome shotgun (WGS) entry which is preliminary data.</text>
</comment>
<keyword evidence="6 12" id="KW-0812">Transmembrane</keyword>
<feature type="transmembrane region" description="Helical" evidence="12">
    <location>
        <begin position="96"/>
        <end position="118"/>
    </location>
</feature>
<dbReference type="SUPFAM" id="SSF103473">
    <property type="entry name" value="MFS general substrate transporter"/>
    <property type="match status" value="1"/>
</dbReference>
<dbReference type="PANTHER" id="PTHR43528:SF5">
    <property type="entry name" value="PROLINE_BETAINE TRANSPORTER"/>
    <property type="match status" value="1"/>
</dbReference>
<comment type="subcellular location">
    <subcellularLocation>
        <location evidence="1">Cell inner membrane</location>
        <topology evidence="1">Multi-pass membrane protein</topology>
    </subcellularLocation>
</comment>
<name>A0A7W7KBG3_9SPHN</name>
<dbReference type="AlphaFoldDB" id="A0A7W7KBG3"/>
<feature type="transmembrane region" description="Helical" evidence="12">
    <location>
        <begin position="153"/>
        <end position="172"/>
    </location>
</feature>
<dbReference type="FunFam" id="1.20.1250.20:FF:000095">
    <property type="entry name" value="Alpha-ketoglutarate permease"/>
    <property type="match status" value="1"/>
</dbReference>
<dbReference type="InterPro" id="IPR005829">
    <property type="entry name" value="Sugar_transporter_CS"/>
</dbReference>
<evidence type="ECO:0000256" key="9">
    <source>
        <dbReference type="ARBA" id="ARBA00023136"/>
    </source>
</evidence>
<dbReference type="EMBL" id="JACHLR010000009">
    <property type="protein sequence ID" value="MBB4859108.1"/>
    <property type="molecule type" value="Genomic_DNA"/>
</dbReference>
<feature type="transmembrane region" description="Helical" evidence="12">
    <location>
        <begin position="51"/>
        <end position="76"/>
    </location>
</feature>
<dbReference type="Proteomes" id="UP000555448">
    <property type="component" value="Unassembled WGS sequence"/>
</dbReference>
<keyword evidence="15" id="KW-1185">Reference proteome</keyword>
<dbReference type="RefSeq" id="WP_184245389.1">
    <property type="nucleotide sequence ID" value="NZ_JACHLR010000009.1"/>
</dbReference>
<dbReference type="PROSITE" id="PS50850">
    <property type="entry name" value="MFS"/>
    <property type="match status" value="1"/>
</dbReference>
<feature type="transmembrane region" description="Helical" evidence="12">
    <location>
        <begin position="237"/>
        <end position="255"/>
    </location>
</feature>
<feature type="transmembrane region" description="Helical" evidence="12">
    <location>
        <begin position="303"/>
        <end position="322"/>
    </location>
</feature>
<evidence type="ECO:0000313" key="15">
    <source>
        <dbReference type="Proteomes" id="UP000555448"/>
    </source>
</evidence>
<feature type="transmembrane region" description="Helical" evidence="12">
    <location>
        <begin position="184"/>
        <end position="203"/>
    </location>
</feature>
<dbReference type="CDD" id="cd17367">
    <property type="entry name" value="MFS_KgtP"/>
    <property type="match status" value="1"/>
</dbReference>
<keyword evidence="9 12" id="KW-0472">Membrane</keyword>
<gene>
    <name evidence="14" type="ORF">HNO88_002434</name>
</gene>
<evidence type="ECO:0000256" key="8">
    <source>
        <dbReference type="ARBA" id="ARBA00022989"/>
    </source>
</evidence>
<dbReference type="InterPro" id="IPR005828">
    <property type="entry name" value="MFS_sugar_transport-like"/>
</dbReference>
<dbReference type="PANTHER" id="PTHR43528">
    <property type="entry name" value="ALPHA-KETOGLUTARATE PERMEASE"/>
    <property type="match status" value="1"/>
</dbReference>
<dbReference type="InterPro" id="IPR051084">
    <property type="entry name" value="H+-coupled_symporters"/>
</dbReference>
<evidence type="ECO:0000313" key="14">
    <source>
        <dbReference type="EMBL" id="MBB4859108.1"/>
    </source>
</evidence>
<evidence type="ECO:0000256" key="4">
    <source>
        <dbReference type="ARBA" id="ARBA00022475"/>
    </source>
</evidence>
<dbReference type="InterPro" id="IPR020846">
    <property type="entry name" value="MFS_dom"/>
</dbReference>
<evidence type="ECO:0000256" key="1">
    <source>
        <dbReference type="ARBA" id="ARBA00004429"/>
    </source>
</evidence>